<sequence length="204" mass="23963">MREQQEKERLLEEERRRQAEQREAARKEMERQRQLEWEKQRLQELQNQRQREQENVLKLKAKNQSLSIELTSLNDQVKELSQKICDTRLGVSNVKTTIDGMRSTRDSQMQEMSQLKNKLKEQNAKLLALSQEKVKLDAKNKLNSQMGGQDAEQARLAFENKEITIKNLRKKIEDMQSEIDGKLSDIENNNSQLTELRNPIKGSS</sequence>
<keyword evidence="3" id="KW-1185">Reference proteome</keyword>
<evidence type="ECO:0000256" key="1">
    <source>
        <dbReference type="SAM" id="MobiDB-lite"/>
    </source>
</evidence>
<feature type="region of interest" description="Disordered" evidence="1">
    <location>
        <begin position="183"/>
        <end position="204"/>
    </location>
</feature>
<gene>
    <name evidence="2" type="ORF">NQ318_002387</name>
</gene>
<comment type="caution">
    <text evidence="2">The sequence shown here is derived from an EMBL/GenBank/DDBJ whole genome shotgun (WGS) entry which is preliminary data.</text>
</comment>
<dbReference type="AlphaFoldDB" id="A0AAV8YHB2"/>
<protein>
    <submittedName>
        <fullName evidence="2">Uncharacterized protein</fullName>
    </submittedName>
</protein>
<proteinExistence type="predicted"/>
<evidence type="ECO:0000313" key="2">
    <source>
        <dbReference type="EMBL" id="KAJ8949978.1"/>
    </source>
</evidence>
<reference evidence="2" key="1">
    <citation type="journal article" date="2023" name="Insect Mol. Biol.">
        <title>Genome sequencing provides insights into the evolution of gene families encoding plant cell wall-degrading enzymes in longhorned beetles.</title>
        <authorList>
            <person name="Shin N.R."/>
            <person name="Okamura Y."/>
            <person name="Kirsch R."/>
            <person name="Pauchet Y."/>
        </authorList>
    </citation>
    <scope>NUCLEOTIDE SEQUENCE</scope>
    <source>
        <strain evidence="2">AMC_N1</strain>
    </source>
</reference>
<dbReference type="Proteomes" id="UP001162162">
    <property type="component" value="Unassembled WGS sequence"/>
</dbReference>
<evidence type="ECO:0000313" key="3">
    <source>
        <dbReference type="Proteomes" id="UP001162162"/>
    </source>
</evidence>
<organism evidence="2 3">
    <name type="scientific">Aromia moschata</name>
    <dbReference type="NCBI Taxonomy" id="1265417"/>
    <lineage>
        <taxon>Eukaryota</taxon>
        <taxon>Metazoa</taxon>
        <taxon>Ecdysozoa</taxon>
        <taxon>Arthropoda</taxon>
        <taxon>Hexapoda</taxon>
        <taxon>Insecta</taxon>
        <taxon>Pterygota</taxon>
        <taxon>Neoptera</taxon>
        <taxon>Endopterygota</taxon>
        <taxon>Coleoptera</taxon>
        <taxon>Polyphaga</taxon>
        <taxon>Cucujiformia</taxon>
        <taxon>Chrysomeloidea</taxon>
        <taxon>Cerambycidae</taxon>
        <taxon>Cerambycinae</taxon>
        <taxon>Callichromatini</taxon>
        <taxon>Aromia</taxon>
    </lineage>
</organism>
<name>A0AAV8YHB2_9CUCU</name>
<feature type="region of interest" description="Disordered" evidence="1">
    <location>
        <begin position="1"/>
        <end position="33"/>
    </location>
</feature>
<feature type="compositionally biased region" description="Polar residues" evidence="1">
    <location>
        <begin position="186"/>
        <end position="204"/>
    </location>
</feature>
<accession>A0AAV8YHB2</accession>
<dbReference type="EMBL" id="JAPWTK010000106">
    <property type="protein sequence ID" value="KAJ8949978.1"/>
    <property type="molecule type" value="Genomic_DNA"/>
</dbReference>